<evidence type="ECO:0000256" key="1">
    <source>
        <dbReference type="ARBA" id="ARBA00022603"/>
    </source>
</evidence>
<dbReference type="AlphaFoldDB" id="A0A7X8SRP7"/>
<dbReference type="EMBL" id="JABAIL010000018">
    <property type="protein sequence ID" value="NLR95017.1"/>
    <property type="molecule type" value="Genomic_DNA"/>
</dbReference>
<dbReference type="GO" id="GO:0052706">
    <property type="term" value="F:L-histidine N(alpha)-methyltransferase activity"/>
    <property type="evidence" value="ECO:0007669"/>
    <property type="project" value="UniProtKB-EC"/>
</dbReference>
<dbReference type="InterPro" id="IPR017804">
    <property type="entry name" value="MeTrfase_EgtD-like"/>
</dbReference>
<dbReference type="PIRSF" id="PIRSF018005">
    <property type="entry name" value="UCP018005"/>
    <property type="match status" value="1"/>
</dbReference>
<sequence length="313" mass="36180">MISEKTLFAQHVEKGLSDDKKFLSSMYFYDKKGEALFRQIMKLDEYYLTDCEMEILQSQGKNIAEIFDDGELEIIELGAGDGIKTKELLRNFDFNQITYRPIDISQQAIIDITDKMNEWLPALKVKGICGDYFKMIKDFKTDKRKLILFLGSNLGNMTDEQAKGFIGQLHHVMNSGDSILLGLDLIKSENIVLPAYSDNKGITAEFNLNLLHRINKELGGNFKLKDFSHLATYNEKEGIAKSYIKSSKNQSVYIEEVDKEFHFKKDELIHTEVSRKYDLDIIRNIIEGTSFQLKHQFTDHKHYFTDLILTKSN</sequence>
<dbReference type="Pfam" id="PF10017">
    <property type="entry name" value="Methyltransf_33"/>
    <property type="match status" value="1"/>
</dbReference>
<name>A0A7X8SRP7_9BACT</name>
<dbReference type="Gene3D" id="3.40.50.150">
    <property type="entry name" value="Vaccinia Virus protein VP39"/>
    <property type="match status" value="1"/>
</dbReference>
<keyword evidence="5" id="KW-1185">Reference proteome</keyword>
<organism evidence="4 5">
    <name type="scientific">Flammeovirga agarivorans</name>
    <dbReference type="NCBI Taxonomy" id="2726742"/>
    <lineage>
        <taxon>Bacteria</taxon>
        <taxon>Pseudomonadati</taxon>
        <taxon>Bacteroidota</taxon>
        <taxon>Cytophagia</taxon>
        <taxon>Cytophagales</taxon>
        <taxon>Flammeovirgaceae</taxon>
        <taxon>Flammeovirga</taxon>
    </lineage>
</organism>
<dbReference type="InterPro" id="IPR035094">
    <property type="entry name" value="EgtD"/>
</dbReference>
<dbReference type="InterPro" id="IPR029063">
    <property type="entry name" value="SAM-dependent_MTases_sf"/>
</dbReference>
<proteinExistence type="predicted"/>
<evidence type="ECO:0000313" key="4">
    <source>
        <dbReference type="EMBL" id="NLR95017.1"/>
    </source>
</evidence>
<dbReference type="PANTHER" id="PTHR43397:SF1">
    <property type="entry name" value="ERGOTHIONEINE BIOSYNTHESIS PROTEIN 1"/>
    <property type="match status" value="1"/>
</dbReference>
<evidence type="ECO:0000259" key="3">
    <source>
        <dbReference type="Pfam" id="PF10017"/>
    </source>
</evidence>
<dbReference type="EC" id="2.1.1.44" evidence="4"/>
<dbReference type="NCBIfam" id="TIGR03438">
    <property type="entry name" value="egtD_ergothio"/>
    <property type="match status" value="1"/>
</dbReference>
<dbReference type="PANTHER" id="PTHR43397">
    <property type="entry name" value="ERGOTHIONEINE BIOSYNTHESIS PROTEIN 1"/>
    <property type="match status" value="1"/>
</dbReference>
<dbReference type="GO" id="GO:0032259">
    <property type="term" value="P:methylation"/>
    <property type="evidence" value="ECO:0007669"/>
    <property type="project" value="UniProtKB-KW"/>
</dbReference>
<dbReference type="SUPFAM" id="SSF53335">
    <property type="entry name" value="S-adenosyl-L-methionine-dependent methyltransferases"/>
    <property type="match status" value="1"/>
</dbReference>
<protein>
    <submittedName>
        <fullName evidence="4">L-histidine N(Alpha)-methyltransferase</fullName>
        <ecNumber evidence="4">2.1.1.44</ecNumber>
    </submittedName>
</protein>
<dbReference type="InterPro" id="IPR019257">
    <property type="entry name" value="MeTrfase_dom"/>
</dbReference>
<gene>
    <name evidence="4" type="primary">egtD</name>
    <name evidence="4" type="ORF">HGP29_27700</name>
</gene>
<feature type="domain" description="Histidine-specific methyltransferase SAM-dependent" evidence="3">
    <location>
        <begin position="8"/>
        <end position="310"/>
    </location>
</feature>
<keyword evidence="2 4" id="KW-0808">Transferase</keyword>
<evidence type="ECO:0000313" key="5">
    <source>
        <dbReference type="Proteomes" id="UP000585050"/>
    </source>
</evidence>
<dbReference type="InterPro" id="IPR051128">
    <property type="entry name" value="EgtD_Methyltrsf_superfamily"/>
</dbReference>
<reference evidence="4 5" key="1">
    <citation type="submission" date="2020-04" db="EMBL/GenBank/DDBJ databases">
        <title>Flammeovirga sp. SR4, a novel species isolated from seawater.</title>
        <authorList>
            <person name="Wang X."/>
        </authorList>
    </citation>
    <scope>NUCLEOTIDE SEQUENCE [LARGE SCALE GENOMIC DNA]</scope>
    <source>
        <strain evidence="4 5">SR4</strain>
    </source>
</reference>
<dbReference type="Proteomes" id="UP000585050">
    <property type="component" value="Unassembled WGS sequence"/>
</dbReference>
<accession>A0A7X8SRP7</accession>
<evidence type="ECO:0000256" key="2">
    <source>
        <dbReference type="ARBA" id="ARBA00022679"/>
    </source>
</evidence>
<dbReference type="RefSeq" id="WP_168885723.1">
    <property type="nucleotide sequence ID" value="NZ_JABAIL010000018.1"/>
</dbReference>
<comment type="caution">
    <text evidence="4">The sequence shown here is derived from an EMBL/GenBank/DDBJ whole genome shotgun (WGS) entry which is preliminary data.</text>
</comment>
<keyword evidence="1 4" id="KW-0489">Methyltransferase</keyword>